<dbReference type="Pfam" id="PF00089">
    <property type="entry name" value="Trypsin"/>
    <property type="match status" value="1"/>
</dbReference>
<accession>A0A4W5QCL5</accession>
<dbReference type="InterPro" id="IPR009003">
    <property type="entry name" value="Peptidase_S1_PA"/>
</dbReference>
<dbReference type="PANTHER" id="PTHR24276">
    <property type="entry name" value="POLYSERASE-RELATED"/>
    <property type="match status" value="1"/>
</dbReference>
<protein>
    <recommendedName>
        <fullName evidence="2">Peptidase S1 domain-containing protein</fullName>
    </recommendedName>
</protein>
<dbReference type="GeneTree" id="ENSGT00910000144271"/>
<dbReference type="STRING" id="62062.ENSHHUP00000070204"/>
<dbReference type="InterPro" id="IPR001254">
    <property type="entry name" value="Trypsin_dom"/>
</dbReference>
<dbReference type="Ensembl" id="ENSHHUT00000072538.1">
    <property type="protein sequence ID" value="ENSHHUP00000070204.1"/>
    <property type="gene ID" value="ENSHHUG00000041300.1"/>
</dbReference>
<keyword evidence="1" id="KW-1015">Disulfide bond</keyword>
<dbReference type="GO" id="GO:0004252">
    <property type="term" value="F:serine-type endopeptidase activity"/>
    <property type="evidence" value="ECO:0007669"/>
    <property type="project" value="InterPro"/>
</dbReference>
<evidence type="ECO:0000259" key="2">
    <source>
        <dbReference type="PROSITE" id="PS50240"/>
    </source>
</evidence>
<dbReference type="InterPro" id="IPR043504">
    <property type="entry name" value="Peptidase_S1_PA_chymotrypsin"/>
</dbReference>
<dbReference type="SUPFAM" id="SSF50494">
    <property type="entry name" value="Trypsin-like serine proteases"/>
    <property type="match status" value="1"/>
</dbReference>
<proteinExistence type="predicted"/>
<keyword evidence="4" id="KW-1185">Reference proteome</keyword>
<dbReference type="PANTHER" id="PTHR24276:SF98">
    <property type="entry name" value="FI18310P1-RELATED"/>
    <property type="match status" value="1"/>
</dbReference>
<sequence length="118" mass="12843">MTPKSKAVQQIPLLKKDQDKANPFWTVAGWGAIKIGGSANAHLLQVNVTVVDRSSCQRSNLITLFQLSLQGDSGGPLVCKGTAVGVVSFNQQGNCNKPQKPNVYTKISTYISWIIKYH</sequence>
<dbReference type="Gene3D" id="2.40.10.10">
    <property type="entry name" value="Trypsin-like serine proteases"/>
    <property type="match status" value="2"/>
</dbReference>
<reference evidence="3" key="2">
    <citation type="submission" date="2025-08" db="UniProtKB">
        <authorList>
            <consortium name="Ensembl"/>
        </authorList>
    </citation>
    <scope>IDENTIFICATION</scope>
</reference>
<dbReference type="PROSITE" id="PS50240">
    <property type="entry name" value="TRYPSIN_DOM"/>
    <property type="match status" value="1"/>
</dbReference>
<organism evidence="3 4">
    <name type="scientific">Hucho hucho</name>
    <name type="common">huchen</name>
    <dbReference type="NCBI Taxonomy" id="62062"/>
    <lineage>
        <taxon>Eukaryota</taxon>
        <taxon>Metazoa</taxon>
        <taxon>Chordata</taxon>
        <taxon>Craniata</taxon>
        <taxon>Vertebrata</taxon>
        <taxon>Euteleostomi</taxon>
        <taxon>Actinopterygii</taxon>
        <taxon>Neopterygii</taxon>
        <taxon>Teleostei</taxon>
        <taxon>Protacanthopterygii</taxon>
        <taxon>Salmoniformes</taxon>
        <taxon>Salmonidae</taxon>
        <taxon>Salmoninae</taxon>
        <taxon>Hucho</taxon>
    </lineage>
</organism>
<evidence type="ECO:0000313" key="3">
    <source>
        <dbReference type="Ensembl" id="ENSHHUP00000070204.1"/>
    </source>
</evidence>
<name>A0A4W5QCL5_9TELE</name>
<reference evidence="3" key="3">
    <citation type="submission" date="2025-09" db="UniProtKB">
        <authorList>
            <consortium name="Ensembl"/>
        </authorList>
    </citation>
    <scope>IDENTIFICATION</scope>
</reference>
<dbReference type="Proteomes" id="UP000314982">
    <property type="component" value="Unassembled WGS sequence"/>
</dbReference>
<evidence type="ECO:0000256" key="1">
    <source>
        <dbReference type="ARBA" id="ARBA00023157"/>
    </source>
</evidence>
<dbReference type="SMART" id="SM00020">
    <property type="entry name" value="Tryp_SPc"/>
    <property type="match status" value="1"/>
</dbReference>
<evidence type="ECO:0000313" key="4">
    <source>
        <dbReference type="Proteomes" id="UP000314982"/>
    </source>
</evidence>
<dbReference type="GO" id="GO:0006508">
    <property type="term" value="P:proteolysis"/>
    <property type="evidence" value="ECO:0007669"/>
    <property type="project" value="InterPro"/>
</dbReference>
<dbReference type="AlphaFoldDB" id="A0A4W5QCL5"/>
<reference evidence="4" key="1">
    <citation type="submission" date="2018-06" db="EMBL/GenBank/DDBJ databases">
        <title>Genome assembly of Danube salmon.</title>
        <authorList>
            <person name="Macqueen D.J."/>
            <person name="Gundappa M.K."/>
        </authorList>
    </citation>
    <scope>NUCLEOTIDE SEQUENCE [LARGE SCALE GENOMIC DNA]</scope>
</reference>
<dbReference type="InterPro" id="IPR050430">
    <property type="entry name" value="Peptidase_S1"/>
</dbReference>
<feature type="domain" description="Peptidase S1" evidence="2">
    <location>
        <begin position="1"/>
        <end position="118"/>
    </location>
</feature>